<keyword evidence="2 4" id="KW-0413">Isomerase</keyword>
<organism evidence="4 5">
    <name type="scientific">Lactiplantibacillus fabifermentans DSM 21115</name>
    <dbReference type="NCBI Taxonomy" id="1413187"/>
    <lineage>
        <taxon>Bacteria</taxon>
        <taxon>Bacillati</taxon>
        <taxon>Bacillota</taxon>
        <taxon>Bacilli</taxon>
        <taxon>Lactobacillales</taxon>
        <taxon>Lactobacillaceae</taxon>
        <taxon>Lactiplantibacillus</taxon>
    </lineage>
</organism>
<reference evidence="4 5" key="1">
    <citation type="journal article" date="2015" name="Genome Announc.">
        <title>Expanding the biotechnology potential of lactobacilli through comparative genomics of 213 strains and associated genera.</title>
        <authorList>
            <person name="Sun Z."/>
            <person name="Harris H.M."/>
            <person name="McCann A."/>
            <person name="Guo C."/>
            <person name="Argimon S."/>
            <person name="Zhang W."/>
            <person name="Yang X."/>
            <person name="Jeffery I.B."/>
            <person name="Cooney J.C."/>
            <person name="Kagawa T.F."/>
            <person name="Liu W."/>
            <person name="Song Y."/>
            <person name="Salvetti E."/>
            <person name="Wrobel A."/>
            <person name="Rasinkangas P."/>
            <person name="Parkhill J."/>
            <person name="Rea M.C."/>
            <person name="O'Sullivan O."/>
            <person name="Ritari J."/>
            <person name="Douillard F.P."/>
            <person name="Paul Ross R."/>
            <person name="Yang R."/>
            <person name="Briner A.E."/>
            <person name="Felis G.E."/>
            <person name="de Vos W.M."/>
            <person name="Barrangou R."/>
            <person name="Klaenhammer T.R."/>
            <person name="Caufield P.W."/>
            <person name="Cui Y."/>
            <person name="Zhang H."/>
            <person name="O'Toole P.W."/>
        </authorList>
    </citation>
    <scope>NUCLEOTIDE SEQUENCE [LARGE SCALE GENOMIC DNA]</scope>
    <source>
        <strain evidence="4 5">DSM 21115</strain>
    </source>
</reference>
<dbReference type="RefSeq" id="WP_235810662.1">
    <property type="nucleotide sequence ID" value="NZ_AYGX02000102.1"/>
</dbReference>
<comment type="caution">
    <text evidence="4">The sequence shown here is derived from an EMBL/GenBank/DDBJ whole genome shotgun (WGS) entry which is preliminary data.</text>
</comment>
<dbReference type="EC" id="5.3.1.6" evidence="1"/>
<dbReference type="GO" id="GO:0009052">
    <property type="term" value="P:pentose-phosphate shunt, non-oxidative branch"/>
    <property type="evidence" value="ECO:0007669"/>
    <property type="project" value="InterPro"/>
</dbReference>
<name>A0A0R2NM97_9LACO</name>
<dbReference type="Pfam" id="PF06026">
    <property type="entry name" value="Rib_5-P_isom_A"/>
    <property type="match status" value="1"/>
</dbReference>
<keyword evidence="5" id="KW-1185">Reference proteome</keyword>
<evidence type="ECO:0000256" key="3">
    <source>
        <dbReference type="ARBA" id="ARBA00029734"/>
    </source>
</evidence>
<dbReference type="PANTHER" id="PTHR11934:SF0">
    <property type="entry name" value="RIBOSE-5-PHOSPHATE ISOMERASE"/>
    <property type="match status" value="1"/>
</dbReference>
<evidence type="ECO:0000313" key="4">
    <source>
        <dbReference type="EMBL" id="KRO26865.1"/>
    </source>
</evidence>
<dbReference type="Proteomes" id="UP000050920">
    <property type="component" value="Unassembled WGS sequence"/>
</dbReference>
<evidence type="ECO:0000313" key="5">
    <source>
        <dbReference type="Proteomes" id="UP000050920"/>
    </source>
</evidence>
<protein>
    <recommendedName>
        <fullName evidence="1">ribose-5-phosphate isomerase</fullName>
        <ecNumber evidence="1">5.3.1.6</ecNumber>
    </recommendedName>
    <alternativeName>
        <fullName evidence="3">Phosphoriboisomerase</fullName>
    </alternativeName>
</protein>
<sequence>MTLALGGGSNVAHLAHALAQRPALDLTIVSPSELTRTTCVQLGLPITNLTASMTIDLAFDGCDSLDTHLNALKSNGGIHSLEKIYAERADQYIILMPLSRLTPTLNADLPLCLEVIEPAVANVQHFVTAAGYQATIRTADQMAGWVRTPNGNLLLDVHASDWSQLSAFNAQVSQQNGVVATSYFKNLVTRAFAFDEAGTVHEIRKDEA</sequence>
<dbReference type="EMBL" id="AYGX02000102">
    <property type="protein sequence ID" value="KRO26865.1"/>
    <property type="molecule type" value="Genomic_DNA"/>
</dbReference>
<evidence type="ECO:0000256" key="1">
    <source>
        <dbReference type="ARBA" id="ARBA00011959"/>
    </source>
</evidence>
<dbReference type="PANTHER" id="PTHR11934">
    <property type="entry name" value="RIBOSE-5-PHOSPHATE ISOMERASE"/>
    <property type="match status" value="1"/>
</dbReference>
<dbReference type="GO" id="GO:0006014">
    <property type="term" value="P:D-ribose metabolic process"/>
    <property type="evidence" value="ECO:0007669"/>
    <property type="project" value="TreeGrafter"/>
</dbReference>
<dbReference type="AlphaFoldDB" id="A0A0R2NM97"/>
<accession>A0A0R2NM97</accession>
<dbReference type="GO" id="GO:0004751">
    <property type="term" value="F:ribose-5-phosphate isomerase activity"/>
    <property type="evidence" value="ECO:0007669"/>
    <property type="project" value="UniProtKB-EC"/>
</dbReference>
<dbReference type="InterPro" id="IPR004788">
    <property type="entry name" value="Ribose5P_isomerase_type_A"/>
</dbReference>
<dbReference type="SUPFAM" id="SSF75445">
    <property type="entry name" value="D-ribose-5-phosphate isomerase (RpiA), lid domain"/>
    <property type="match status" value="1"/>
</dbReference>
<proteinExistence type="predicted"/>
<gene>
    <name evidence="4" type="ORF">DY78_GL000550</name>
</gene>
<dbReference type="Gene3D" id="3.40.50.1360">
    <property type="match status" value="1"/>
</dbReference>
<evidence type="ECO:0000256" key="2">
    <source>
        <dbReference type="ARBA" id="ARBA00023235"/>
    </source>
</evidence>
<dbReference type="GO" id="GO:0005829">
    <property type="term" value="C:cytosol"/>
    <property type="evidence" value="ECO:0007669"/>
    <property type="project" value="TreeGrafter"/>
</dbReference>
<dbReference type="SUPFAM" id="SSF100950">
    <property type="entry name" value="NagB/RpiA/CoA transferase-like"/>
    <property type="match status" value="1"/>
</dbReference>
<dbReference type="Gene3D" id="3.30.70.260">
    <property type="match status" value="1"/>
</dbReference>
<dbReference type="InterPro" id="IPR037171">
    <property type="entry name" value="NagB/RpiA_transferase-like"/>
</dbReference>